<feature type="region of interest" description="Disordered" evidence="1">
    <location>
        <begin position="154"/>
        <end position="224"/>
    </location>
</feature>
<evidence type="ECO:0000313" key="2">
    <source>
        <dbReference type="EMBL" id="GFF13781.1"/>
    </source>
</evidence>
<protein>
    <submittedName>
        <fullName evidence="2">Transcription-silencing protein Clr2-domain-containing protein</fullName>
    </submittedName>
</protein>
<dbReference type="Proteomes" id="UP000452235">
    <property type="component" value="Unassembled WGS sequence"/>
</dbReference>
<comment type="caution">
    <text evidence="2">The sequence shown here is derived from an EMBL/GenBank/DDBJ whole genome shotgun (WGS) entry which is preliminary data.</text>
</comment>
<reference evidence="2 3" key="1">
    <citation type="submission" date="2020-01" db="EMBL/GenBank/DDBJ databases">
        <title>Aspergillus terreus IFO 6365 whole genome shotgun sequence.</title>
        <authorList>
            <person name="Kanamasa S."/>
            <person name="Takahashi H."/>
        </authorList>
    </citation>
    <scope>NUCLEOTIDE SEQUENCE [LARGE SCALE GENOMIC DNA]</scope>
    <source>
        <strain evidence="2 3">IFO 6365</strain>
    </source>
</reference>
<dbReference type="OrthoDB" id="438224at2759"/>
<dbReference type="EMBL" id="BLJY01000002">
    <property type="protein sequence ID" value="GFF13781.1"/>
    <property type="molecule type" value="Genomic_DNA"/>
</dbReference>
<dbReference type="AlphaFoldDB" id="A0A5M3YZT6"/>
<dbReference type="GO" id="GO:0033553">
    <property type="term" value="C:rDNA heterochromatin"/>
    <property type="evidence" value="ECO:0007669"/>
    <property type="project" value="TreeGrafter"/>
</dbReference>
<dbReference type="GO" id="GO:0030466">
    <property type="term" value="P:silent mating-type cassette heterochromatin formation"/>
    <property type="evidence" value="ECO:0007669"/>
    <property type="project" value="TreeGrafter"/>
</dbReference>
<dbReference type="GO" id="GO:0031934">
    <property type="term" value="C:mating-type region heterochromatin"/>
    <property type="evidence" value="ECO:0007669"/>
    <property type="project" value="TreeGrafter"/>
</dbReference>
<feature type="compositionally biased region" description="Low complexity" evidence="1">
    <location>
        <begin position="180"/>
        <end position="197"/>
    </location>
</feature>
<dbReference type="Pfam" id="PF10383">
    <property type="entry name" value="Clr2"/>
    <property type="match status" value="1"/>
</dbReference>
<dbReference type="PANTHER" id="PTHR38046:SF1">
    <property type="entry name" value="CRYPTIC LOCI REGULATOR 2"/>
    <property type="match status" value="1"/>
</dbReference>
<gene>
    <name evidence="2" type="ORF">ATEIFO6365_0002089200</name>
</gene>
<organism evidence="2 3">
    <name type="scientific">Aspergillus terreus</name>
    <dbReference type="NCBI Taxonomy" id="33178"/>
    <lineage>
        <taxon>Eukaryota</taxon>
        <taxon>Fungi</taxon>
        <taxon>Dikarya</taxon>
        <taxon>Ascomycota</taxon>
        <taxon>Pezizomycotina</taxon>
        <taxon>Eurotiomycetes</taxon>
        <taxon>Eurotiomycetidae</taxon>
        <taxon>Eurotiales</taxon>
        <taxon>Aspergillaceae</taxon>
        <taxon>Aspergillus</taxon>
        <taxon>Aspergillus subgen. Circumdati</taxon>
    </lineage>
</organism>
<proteinExistence type="predicted"/>
<sequence>MSLPQPSLSPEEDDDVIVVPINRSFSDGDPSTWPRGEKYGRPNDHFYRTKLAELWLQKTGAYEPGKRYMIDTLPEGYALIDRPRGTNHEIIRLGPPHRPVLSLHQAILPTLLLLNDRGYGALHLRPLSQTCKSTPRLITLRISQKLHVLISPDGIPVKRIGRPPGRPSTGRPVGRPPGRPSMGRPVGRPPTQNVARPVGRRPGRPPGRPAGATSSARIITDSEGTPDVFKMATLKLKARRTLDEPITEPDSMDWRAERSGLEETLERTGLQPAFIPRAGELVLYTLSFDGELLWNAERSCVEIFNPAQNQWFGRPEWRAGVVGQIPVEETVLQDIVDTSPKAAPVNYSGFRVETLPDPNAADKSYSLQYHYLYLKCIKPFNAYEYFLQGVARADLHPSIEYALTLLSSFSLLGKYRFKGTWPNASIYCRGIFIGAELLLVGDAVRLKPKFDYPEERSYCAVMDVMVIDEIRLELVHCNDDPKAAHLAEQYRVRIAGRIYTNNYKRARSVLGMGAGLPDPLGADEVVDVFQLIGMSGYGDWYRMWSGKTVEVSQDMVVGRCYEPEAMQLLFGSRHLGLDLAGLLKGRAYSRQADARIAEGKDWFWGDFRTQTLAIDTLNGEDVGHYSETRDVKMWRANLRVIDGTANPADVRAAKIRGEIGRPSKARSGFSGVGKISKLVSTGLGAADASNPVSSEEGASGGNDSSSEVDEDVYVARIDQLRGGTEETEEGDYTPEAQDGKQRPY</sequence>
<dbReference type="GO" id="GO:0070824">
    <property type="term" value="C:SHREC complex"/>
    <property type="evidence" value="ECO:0007669"/>
    <property type="project" value="InterPro"/>
</dbReference>
<evidence type="ECO:0000313" key="3">
    <source>
        <dbReference type="Proteomes" id="UP000452235"/>
    </source>
</evidence>
<accession>A0A5M3YZT6</accession>
<name>A0A5M3YZT6_ASPTE</name>
<feature type="region of interest" description="Disordered" evidence="1">
    <location>
        <begin position="684"/>
        <end position="744"/>
    </location>
</feature>
<evidence type="ECO:0000256" key="1">
    <source>
        <dbReference type="SAM" id="MobiDB-lite"/>
    </source>
</evidence>
<dbReference type="VEuPathDB" id="FungiDB:ATEG_02620"/>
<keyword evidence="3" id="KW-1185">Reference proteome</keyword>
<dbReference type="InterPro" id="IPR018839">
    <property type="entry name" value="Tscrpt-silencing_Clr2_C"/>
</dbReference>
<dbReference type="InterPro" id="IPR038986">
    <property type="entry name" value="Clr2"/>
</dbReference>
<dbReference type="PANTHER" id="PTHR38046">
    <property type="entry name" value="CRYPTIC LOCI REGULATOR 2"/>
    <property type="match status" value="1"/>
</dbReference>